<feature type="transmembrane region" description="Helical" evidence="1">
    <location>
        <begin position="68"/>
        <end position="88"/>
    </location>
</feature>
<accession>A0A653VM93</accession>
<organism evidence="2 3">
    <name type="scientific">Maribacter litoralis</name>
    <dbReference type="NCBI Taxonomy" id="2059726"/>
    <lineage>
        <taxon>Bacteria</taxon>
        <taxon>Pseudomonadati</taxon>
        <taxon>Bacteroidota</taxon>
        <taxon>Flavobacteriia</taxon>
        <taxon>Flavobacteriales</taxon>
        <taxon>Flavobacteriaceae</taxon>
        <taxon>Maribacter</taxon>
    </lineage>
</organism>
<evidence type="ECO:0008006" key="4">
    <source>
        <dbReference type="Google" id="ProtNLM"/>
    </source>
</evidence>
<keyword evidence="1" id="KW-0472">Membrane</keyword>
<dbReference type="OrthoDB" id="6400719at2"/>
<dbReference type="AlphaFoldDB" id="A0A653VM93"/>
<reference evidence="2 3" key="1">
    <citation type="submission" date="2019-10" db="EMBL/GenBank/DDBJ databases">
        <authorList>
            <person name="Karimi E."/>
        </authorList>
    </citation>
    <scope>NUCLEOTIDE SEQUENCE [LARGE SCALE GENOMIC DNA]</scope>
    <source>
        <strain evidence="2">Maribacter sp. 151</strain>
    </source>
</reference>
<protein>
    <recommendedName>
        <fullName evidence="4">DUF4870 domain-containing protein</fullName>
    </recommendedName>
</protein>
<proteinExistence type="predicted"/>
<feature type="transmembrane region" description="Helical" evidence="1">
    <location>
        <begin position="43"/>
        <end position="62"/>
    </location>
</feature>
<dbReference type="EMBL" id="CABWLR010000005">
    <property type="protein sequence ID" value="VXC07402.1"/>
    <property type="molecule type" value="Genomic_DNA"/>
</dbReference>
<dbReference type="RefSeq" id="WP_116772251.1">
    <property type="nucleotide sequence ID" value="NZ_JBDVRX010000191.1"/>
</dbReference>
<sequence length="109" mass="12432">MEKNSNIPGKTTAIVAYLTIVGALIALSMNAEPQHKFARFHTRQAFGLHLIFIAFALLNAQWGNVYGFYGLYIFYIVLWFYGFIGALANKEQSVPVLGPYFQKWFTFIN</sequence>
<dbReference type="Proteomes" id="UP000430202">
    <property type="component" value="Unassembled WGS sequence"/>
</dbReference>
<gene>
    <name evidence="2" type="ORF">MARI151_50529</name>
</gene>
<keyword evidence="3" id="KW-1185">Reference proteome</keyword>
<evidence type="ECO:0000313" key="2">
    <source>
        <dbReference type="EMBL" id="VXC07402.1"/>
    </source>
</evidence>
<evidence type="ECO:0000313" key="3">
    <source>
        <dbReference type="Proteomes" id="UP000430202"/>
    </source>
</evidence>
<keyword evidence="1" id="KW-0812">Transmembrane</keyword>
<keyword evidence="1" id="KW-1133">Transmembrane helix</keyword>
<name>A0A653VM93_9FLAO</name>
<evidence type="ECO:0000256" key="1">
    <source>
        <dbReference type="SAM" id="Phobius"/>
    </source>
</evidence>
<feature type="transmembrane region" description="Helical" evidence="1">
    <location>
        <begin position="12"/>
        <end position="31"/>
    </location>
</feature>